<dbReference type="EMBL" id="JOTP01000025">
    <property type="protein sequence ID" value="KEP25324.1"/>
    <property type="molecule type" value="Genomic_DNA"/>
</dbReference>
<keyword evidence="1" id="KW-0812">Transmembrane</keyword>
<evidence type="ECO:0000256" key="1">
    <source>
        <dbReference type="SAM" id="Phobius"/>
    </source>
</evidence>
<sequence>MQLILSIIKDYGVILGSILTVFLTSILVTQRNEIKKNRKIIAESLTGSSGALYISMKNILNRSKVSDLSRELDAFFEKYANDHGSIVKLKDKRIIIQFLELEELYYDYLLNENSEKLDEFMIKFVDLKNAIEKVFYAEHKVVNKDMYWHLIVEKTENIWFRLFLKCYKFISHTIIFSVTLTSFMMYLIISDKLFKNYFYENIYDFVIDSFMISVLFFLPILLINLAILLNDEEKSNWLYKFFKFLIPNKLVWKFPFLRRFTEGDEKVMNEKRASKEYENKYKGRFTMKGGE</sequence>
<dbReference type="Proteomes" id="UP000028091">
    <property type="component" value="Unassembled WGS sequence"/>
</dbReference>
<reference evidence="2 3" key="1">
    <citation type="submission" date="2012-09" db="EMBL/GenBank/DDBJ databases">
        <title>Genome Sequence of Bacillus sp. DW5-4.</title>
        <authorList>
            <person name="Lai Q."/>
            <person name="Liu Y."/>
            <person name="Shao Z."/>
        </authorList>
    </citation>
    <scope>NUCLEOTIDE SEQUENCE [LARGE SCALE GENOMIC DNA]</scope>
    <source>
        <strain evidence="2 3">DW5-4</strain>
    </source>
</reference>
<accession>A0A081L7U8</accession>
<evidence type="ECO:0000313" key="3">
    <source>
        <dbReference type="Proteomes" id="UP000028091"/>
    </source>
</evidence>
<name>A0A081L7U8_9BACI</name>
<gene>
    <name evidence="2" type="ORF">BA70_09420</name>
</gene>
<keyword evidence="1" id="KW-0472">Membrane</keyword>
<dbReference type="RefSeq" id="WP_034324176.1">
    <property type="nucleotide sequence ID" value="NZ_JOTP01000025.1"/>
</dbReference>
<proteinExistence type="predicted"/>
<organism evidence="2 3">
    <name type="scientific">Bacillus zhangzhouensis</name>
    <dbReference type="NCBI Taxonomy" id="1178540"/>
    <lineage>
        <taxon>Bacteria</taxon>
        <taxon>Bacillati</taxon>
        <taxon>Bacillota</taxon>
        <taxon>Bacilli</taxon>
        <taxon>Bacillales</taxon>
        <taxon>Bacillaceae</taxon>
        <taxon>Bacillus</taxon>
    </lineage>
</organism>
<keyword evidence="1" id="KW-1133">Transmembrane helix</keyword>
<dbReference type="AlphaFoldDB" id="A0A081L7U8"/>
<feature type="transmembrane region" description="Helical" evidence="1">
    <location>
        <begin position="12"/>
        <end position="29"/>
    </location>
</feature>
<evidence type="ECO:0000313" key="2">
    <source>
        <dbReference type="EMBL" id="KEP25324.1"/>
    </source>
</evidence>
<keyword evidence="3" id="KW-1185">Reference proteome</keyword>
<feature type="transmembrane region" description="Helical" evidence="1">
    <location>
        <begin position="209"/>
        <end position="229"/>
    </location>
</feature>
<comment type="caution">
    <text evidence="2">The sequence shown here is derived from an EMBL/GenBank/DDBJ whole genome shotgun (WGS) entry which is preliminary data.</text>
</comment>
<feature type="transmembrane region" description="Helical" evidence="1">
    <location>
        <begin position="169"/>
        <end position="189"/>
    </location>
</feature>
<protein>
    <submittedName>
        <fullName evidence="2">Uncharacterized protein</fullName>
    </submittedName>
</protein>